<dbReference type="EMBL" id="JXBL01000001">
    <property type="protein sequence ID" value="KIE42561.1"/>
    <property type="molecule type" value="Genomic_DNA"/>
</dbReference>
<keyword evidence="6 12" id="KW-0408">Iron</keyword>
<comment type="cofactor">
    <cofactor evidence="12">
        <name>[4Fe-4S] cluster</name>
        <dbReference type="ChEBI" id="CHEBI:49883"/>
    </cofactor>
    <text evidence="12">Binds 1 [4Fe-4S] cluster.</text>
</comment>
<evidence type="ECO:0000256" key="1">
    <source>
        <dbReference type="ARBA" id="ARBA00008343"/>
    </source>
</evidence>
<evidence type="ECO:0000256" key="11">
    <source>
        <dbReference type="ARBA" id="ARBA00023295"/>
    </source>
</evidence>
<keyword evidence="15" id="KW-1185">Reference proteome</keyword>
<keyword evidence="4 12" id="KW-0227">DNA damage</keyword>
<evidence type="ECO:0000256" key="3">
    <source>
        <dbReference type="ARBA" id="ARBA00022723"/>
    </source>
</evidence>
<reference evidence="14 15" key="1">
    <citation type="submission" date="2015-01" db="EMBL/GenBank/DDBJ databases">
        <title>Genome sequence of the anaerobic bacterium Geobacter soli GSS01, a dissimilatory Fe(III) reducer from soil.</title>
        <authorList>
            <person name="Yang G."/>
            <person name="Zhou S."/>
        </authorList>
    </citation>
    <scope>NUCLEOTIDE SEQUENCE [LARGE SCALE GENOMIC DNA]</scope>
    <source>
        <strain evidence="14 15">GSS01</strain>
    </source>
</reference>
<dbReference type="PIRSF" id="PIRSF001435">
    <property type="entry name" value="Nth"/>
    <property type="match status" value="1"/>
</dbReference>
<dbReference type="Pfam" id="PF00730">
    <property type="entry name" value="HhH-GPD"/>
    <property type="match status" value="1"/>
</dbReference>
<dbReference type="PANTHER" id="PTHR43286:SF1">
    <property type="entry name" value="ENDONUCLEASE III-LIKE PROTEIN 1"/>
    <property type="match status" value="1"/>
</dbReference>
<keyword evidence="14" id="KW-0255">Endonuclease</keyword>
<dbReference type="RefSeq" id="WP_039645243.1">
    <property type="nucleotide sequence ID" value="NZ_JXBL01000001.1"/>
</dbReference>
<dbReference type="GO" id="GO:0006285">
    <property type="term" value="P:base-excision repair, AP site formation"/>
    <property type="evidence" value="ECO:0007669"/>
    <property type="project" value="TreeGrafter"/>
</dbReference>
<evidence type="ECO:0000313" key="14">
    <source>
        <dbReference type="EMBL" id="KIE42561.1"/>
    </source>
</evidence>
<keyword evidence="10 12" id="KW-0456">Lyase</keyword>
<organism evidence="14 15">
    <name type="scientific">Geobacter soli</name>
    <dbReference type="NCBI Taxonomy" id="1510391"/>
    <lineage>
        <taxon>Bacteria</taxon>
        <taxon>Pseudomonadati</taxon>
        <taxon>Thermodesulfobacteriota</taxon>
        <taxon>Desulfuromonadia</taxon>
        <taxon>Geobacterales</taxon>
        <taxon>Geobacteraceae</taxon>
        <taxon>Geobacter</taxon>
    </lineage>
</organism>
<feature type="binding site" evidence="12">
    <location>
        <position position="200"/>
    </location>
    <ligand>
        <name>[4Fe-4S] cluster</name>
        <dbReference type="ChEBI" id="CHEBI:49883"/>
    </ligand>
</feature>
<keyword evidence="8 12" id="KW-0238">DNA-binding</keyword>
<dbReference type="FunFam" id="1.10.340.30:FF:000001">
    <property type="entry name" value="Endonuclease III"/>
    <property type="match status" value="1"/>
</dbReference>
<keyword evidence="11 12" id="KW-0326">Glycosidase</keyword>
<dbReference type="Pfam" id="PF00633">
    <property type="entry name" value="HHH"/>
    <property type="match status" value="1"/>
</dbReference>
<dbReference type="GO" id="GO:0000703">
    <property type="term" value="F:oxidized pyrimidine nucleobase lesion DNA N-glycosylase activity"/>
    <property type="evidence" value="ECO:0007669"/>
    <property type="project" value="TreeGrafter"/>
</dbReference>
<dbReference type="InterPro" id="IPR023170">
    <property type="entry name" value="HhH_base_excis_C"/>
</dbReference>
<dbReference type="EC" id="4.2.99.18" evidence="12"/>
<dbReference type="PROSITE" id="PS00764">
    <property type="entry name" value="ENDONUCLEASE_III_1"/>
    <property type="match status" value="1"/>
</dbReference>
<gene>
    <name evidence="12" type="primary">nth</name>
    <name evidence="14" type="ORF">SE37_07935</name>
</gene>
<keyword evidence="2 12" id="KW-0004">4Fe-4S</keyword>
<keyword evidence="5 12" id="KW-0378">Hydrolase</keyword>
<accession>A0A0C1QWN0</accession>
<keyword evidence="7 12" id="KW-0411">Iron-sulfur</keyword>
<dbReference type="InterPro" id="IPR000445">
    <property type="entry name" value="HhH_motif"/>
</dbReference>
<dbReference type="GO" id="GO:0003677">
    <property type="term" value="F:DNA binding"/>
    <property type="evidence" value="ECO:0007669"/>
    <property type="project" value="UniProtKB-UniRule"/>
</dbReference>
<feature type="binding site" evidence="12">
    <location>
        <position position="193"/>
    </location>
    <ligand>
        <name>[4Fe-4S] cluster</name>
        <dbReference type="ChEBI" id="CHEBI:49883"/>
    </ligand>
</feature>
<evidence type="ECO:0000259" key="13">
    <source>
        <dbReference type="SMART" id="SM00478"/>
    </source>
</evidence>
<comment type="similarity">
    <text evidence="1 12">Belongs to the Nth/MutY family.</text>
</comment>
<dbReference type="PANTHER" id="PTHR43286">
    <property type="entry name" value="ENDONUCLEASE III-LIKE PROTEIN 1"/>
    <property type="match status" value="1"/>
</dbReference>
<dbReference type="GO" id="GO:0051539">
    <property type="term" value="F:4 iron, 4 sulfur cluster binding"/>
    <property type="evidence" value="ECO:0007669"/>
    <property type="project" value="UniProtKB-UniRule"/>
</dbReference>
<feature type="binding site" evidence="12">
    <location>
        <position position="203"/>
    </location>
    <ligand>
        <name>[4Fe-4S] cluster</name>
        <dbReference type="ChEBI" id="CHEBI:49883"/>
    </ligand>
</feature>
<dbReference type="Proteomes" id="UP000031433">
    <property type="component" value="Unassembled WGS sequence"/>
</dbReference>
<dbReference type="InterPro" id="IPR011257">
    <property type="entry name" value="DNA_glycosylase"/>
</dbReference>
<dbReference type="Gene3D" id="1.10.340.30">
    <property type="entry name" value="Hypothetical protein, domain 2"/>
    <property type="match status" value="1"/>
</dbReference>
<dbReference type="FunFam" id="1.10.1670.10:FF:000001">
    <property type="entry name" value="Endonuclease III"/>
    <property type="match status" value="1"/>
</dbReference>
<dbReference type="SUPFAM" id="SSF48150">
    <property type="entry name" value="DNA-glycosylase"/>
    <property type="match status" value="1"/>
</dbReference>
<keyword evidence="9 12" id="KW-0234">DNA repair</keyword>
<comment type="caution">
    <text evidence="14">The sequence shown here is derived from an EMBL/GenBank/DDBJ whole genome shotgun (WGS) entry which is preliminary data.</text>
</comment>
<evidence type="ECO:0000256" key="7">
    <source>
        <dbReference type="ARBA" id="ARBA00023014"/>
    </source>
</evidence>
<evidence type="ECO:0000313" key="15">
    <source>
        <dbReference type="Proteomes" id="UP000031433"/>
    </source>
</evidence>
<evidence type="ECO:0000256" key="4">
    <source>
        <dbReference type="ARBA" id="ARBA00022763"/>
    </source>
</evidence>
<dbReference type="InterPro" id="IPR005759">
    <property type="entry name" value="Nth"/>
</dbReference>
<dbReference type="SMART" id="SM00478">
    <property type="entry name" value="ENDO3c"/>
    <property type="match status" value="1"/>
</dbReference>
<sequence length="218" mass="24702">MKEDDIHVVMAGLDEVVKQWPSPAVTIVSQREGNPFKVLVSCILSLRTQDRTTGPASERLFALADTPAAMVRLSKEDIEKAIYPVGFYRTKAEQILDICRLLLERYGGRVPDDLDELLAFKGVGRKTANLVITLGFGKPGICVDTHVHRICNRWGYIRTKTPEQTEFALRRILPHRYWLVINDYLVTFGQNHCTPVSPRCSTCVLVPWCDRVGVVKHR</sequence>
<dbReference type="InterPro" id="IPR004035">
    <property type="entry name" value="Endouclease-III_FeS-bd_BS"/>
</dbReference>
<feature type="binding site" evidence="12">
    <location>
        <position position="209"/>
    </location>
    <ligand>
        <name>[4Fe-4S] cluster</name>
        <dbReference type="ChEBI" id="CHEBI:49883"/>
    </ligand>
</feature>
<evidence type="ECO:0000256" key="8">
    <source>
        <dbReference type="ARBA" id="ARBA00023125"/>
    </source>
</evidence>
<evidence type="ECO:0000256" key="12">
    <source>
        <dbReference type="HAMAP-Rule" id="MF_00942"/>
    </source>
</evidence>
<protein>
    <recommendedName>
        <fullName evidence="12">Endonuclease III</fullName>
        <ecNumber evidence="12">4.2.99.18</ecNumber>
    </recommendedName>
    <alternativeName>
        <fullName evidence="12">DNA-(apurinic or apyrimidinic site) lyase</fullName>
    </alternativeName>
</protein>
<comment type="function">
    <text evidence="12">DNA repair enzyme that has both DNA N-glycosylase activity and AP-lyase activity. The DNA N-glycosylase activity releases various damaged pyrimidines from DNA by cleaving the N-glycosidic bond, leaving an AP (apurinic/apyrimidinic) site. The AP-lyase activity cleaves the phosphodiester bond 3' to the AP site by a beta-elimination, leaving a 3'-terminal unsaturated sugar and a product with a terminal 5'-phosphate.</text>
</comment>
<proteinExistence type="inferred from homology"/>
<evidence type="ECO:0000256" key="6">
    <source>
        <dbReference type="ARBA" id="ARBA00023004"/>
    </source>
</evidence>
<evidence type="ECO:0000256" key="2">
    <source>
        <dbReference type="ARBA" id="ARBA00022485"/>
    </source>
</evidence>
<keyword evidence="14" id="KW-0540">Nuclease</keyword>
<evidence type="ECO:0000256" key="5">
    <source>
        <dbReference type="ARBA" id="ARBA00022801"/>
    </source>
</evidence>
<dbReference type="Gene3D" id="1.10.1670.10">
    <property type="entry name" value="Helix-hairpin-Helix base-excision DNA repair enzymes (C-terminal)"/>
    <property type="match status" value="1"/>
</dbReference>
<dbReference type="GO" id="GO:0046872">
    <property type="term" value="F:metal ion binding"/>
    <property type="evidence" value="ECO:0007669"/>
    <property type="project" value="UniProtKB-KW"/>
</dbReference>
<dbReference type="HAMAP" id="MF_00942">
    <property type="entry name" value="Nth"/>
    <property type="match status" value="1"/>
</dbReference>
<dbReference type="AlphaFoldDB" id="A0A0C1QWN0"/>
<feature type="domain" description="HhH-GPD" evidence="13">
    <location>
        <begin position="44"/>
        <end position="191"/>
    </location>
</feature>
<dbReference type="GO" id="GO:0006289">
    <property type="term" value="P:nucleotide-excision repair"/>
    <property type="evidence" value="ECO:0007669"/>
    <property type="project" value="TreeGrafter"/>
</dbReference>
<dbReference type="GO" id="GO:0140078">
    <property type="term" value="F:class I DNA-(apurinic or apyrimidinic site) endonuclease activity"/>
    <property type="evidence" value="ECO:0007669"/>
    <property type="project" value="UniProtKB-EC"/>
</dbReference>
<comment type="catalytic activity">
    <reaction evidence="12">
        <text>2'-deoxyribonucleotide-(2'-deoxyribose 5'-phosphate)-2'-deoxyribonucleotide-DNA = a 3'-end 2'-deoxyribonucleotide-(2,3-dehydro-2,3-deoxyribose 5'-phosphate)-DNA + a 5'-end 5'-phospho-2'-deoxyribonucleoside-DNA + H(+)</text>
        <dbReference type="Rhea" id="RHEA:66592"/>
        <dbReference type="Rhea" id="RHEA-COMP:13180"/>
        <dbReference type="Rhea" id="RHEA-COMP:16897"/>
        <dbReference type="Rhea" id="RHEA-COMP:17067"/>
        <dbReference type="ChEBI" id="CHEBI:15378"/>
        <dbReference type="ChEBI" id="CHEBI:136412"/>
        <dbReference type="ChEBI" id="CHEBI:157695"/>
        <dbReference type="ChEBI" id="CHEBI:167181"/>
        <dbReference type="EC" id="4.2.99.18"/>
    </reaction>
</comment>
<dbReference type="CDD" id="cd00056">
    <property type="entry name" value="ENDO3c"/>
    <property type="match status" value="1"/>
</dbReference>
<name>A0A0C1QWN0_9BACT</name>
<evidence type="ECO:0000256" key="9">
    <source>
        <dbReference type="ARBA" id="ARBA00023204"/>
    </source>
</evidence>
<keyword evidence="3 12" id="KW-0479">Metal-binding</keyword>
<dbReference type="InterPro" id="IPR003265">
    <property type="entry name" value="HhH-GPD_domain"/>
</dbReference>
<evidence type="ECO:0000256" key="10">
    <source>
        <dbReference type="ARBA" id="ARBA00023239"/>
    </source>
</evidence>